<dbReference type="OrthoDB" id="2802125at2759"/>
<accession>A0A5C2S3J0</accession>
<proteinExistence type="predicted"/>
<name>A0A5C2S3J0_9APHY</name>
<dbReference type="Proteomes" id="UP000313359">
    <property type="component" value="Unassembled WGS sequence"/>
</dbReference>
<gene>
    <name evidence="1" type="ORF">L227DRAFT_195777</name>
</gene>
<reference evidence="1" key="1">
    <citation type="journal article" date="2018" name="Genome Biol. Evol.">
        <title>Genomics and development of Lentinus tigrinus, a white-rot wood-decaying mushroom with dimorphic fruiting bodies.</title>
        <authorList>
            <person name="Wu B."/>
            <person name="Xu Z."/>
            <person name="Knudson A."/>
            <person name="Carlson A."/>
            <person name="Chen N."/>
            <person name="Kovaka S."/>
            <person name="LaButti K."/>
            <person name="Lipzen A."/>
            <person name="Pennachio C."/>
            <person name="Riley R."/>
            <person name="Schakwitz W."/>
            <person name="Umezawa K."/>
            <person name="Ohm R.A."/>
            <person name="Grigoriev I.V."/>
            <person name="Nagy L.G."/>
            <person name="Gibbons J."/>
            <person name="Hibbett D."/>
        </authorList>
    </citation>
    <scope>NUCLEOTIDE SEQUENCE [LARGE SCALE GENOMIC DNA]</scope>
    <source>
        <strain evidence="1">ALCF2SS1-6</strain>
    </source>
</reference>
<dbReference type="AlphaFoldDB" id="A0A5C2S3J0"/>
<evidence type="ECO:0000313" key="2">
    <source>
        <dbReference type="Proteomes" id="UP000313359"/>
    </source>
</evidence>
<organism evidence="1 2">
    <name type="scientific">Lentinus tigrinus ALCF2SS1-6</name>
    <dbReference type="NCBI Taxonomy" id="1328759"/>
    <lineage>
        <taxon>Eukaryota</taxon>
        <taxon>Fungi</taxon>
        <taxon>Dikarya</taxon>
        <taxon>Basidiomycota</taxon>
        <taxon>Agaricomycotina</taxon>
        <taxon>Agaricomycetes</taxon>
        <taxon>Polyporales</taxon>
        <taxon>Polyporaceae</taxon>
        <taxon>Lentinus</taxon>
    </lineage>
</organism>
<dbReference type="STRING" id="1328759.A0A5C2S3J0"/>
<dbReference type="EMBL" id="ML122277">
    <property type="protein sequence ID" value="RPD58060.1"/>
    <property type="molecule type" value="Genomic_DNA"/>
</dbReference>
<sequence length="215" mass="24034">MHTRPFVLQLDIENVFPSVNQLALWFRSAFWGATATGSVSFRNLSSRCPRRRPSTSSSHSMDPQGLMYDLDLPFHSESYKVHLDGHVALDLLIVDDNLVVSTSLHTFCALALCHQNPCEDLVVFPTCFLCCGLVEPHLVFGCEVAFYIRPATPKTLLAVQHAHLRRAIGLGPNCRLSLLSTETRIWPPRFYRRRARSPVPRVGDPGSGPALLMPQ</sequence>
<evidence type="ECO:0000313" key="1">
    <source>
        <dbReference type="EMBL" id="RPD58060.1"/>
    </source>
</evidence>
<protein>
    <submittedName>
        <fullName evidence="1">Uncharacterized protein</fullName>
    </submittedName>
</protein>
<keyword evidence="2" id="KW-1185">Reference proteome</keyword>